<evidence type="ECO:0000256" key="2">
    <source>
        <dbReference type="ARBA" id="ARBA00004629"/>
    </source>
</evidence>
<evidence type="ECO:0000256" key="3">
    <source>
        <dbReference type="ARBA" id="ARBA00022454"/>
    </source>
</evidence>
<comment type="subcellular location">
    <subcellularLocation>
        <location evidence="2">Chromosome</location>
        <location evidence="2">Centromere</location>
        <location evidence="2">Kinetochore</location>
    </subcellularLocation>
    <subcellularLocation>
        <location evidence="1">Nucleus</location>
    </subcellularLocation>
</comment>
<comment type="similarity">
    <text evidence="7">Belongs to the CENP-W/WIP1 family.</text>
</comment>
<dbReference type="GO" id="GO:0046982">
    <property type="term" value="F:protein heterodimerization activity"/>
    <property type="evidence" value="ECO:0007669"/>
    <property type="project" value="InterPro"/>
</dbReference>
<dbReference type="GO" id="GO:0000776">
    <property type="term" value="C:kinetochore"/>
    <property type="evidence" value="ECO:0007669"/>
    <property type="project" value="UniProtKB-KW"/>
</dbReference>
<evidence type="ECO:0000313" key="8">
    <source>
        <dbReference type="EMBL" id="KEF51249.1"/>
    </source>
</evidence>
<dbReference type="HOGENOM" id="CLU_159428_1_1_1"/>
<evidence type="ECO:0008006" key="10">
    <source>
        <dbReference type="Google" id="ProtNLM"/>
    </source>
</evidence>
<keyword evidence="4" id="KW-0995">Kinetochore</keyword>
<evidence type="ECO:0000313" key="9">
    <source>
        <dbReference type="Proteomes" id="UP000027920"/>
    </source>
</evidence>
<dbReference type="InterPro" id="IPR052484">
    <property type="entry name" value="CENP-W/WIP1"/>
</dbReference>
<dbReference type="STRING" id="1182545.A0A072NTR1"/>
<evidence type="ECO:0000256" key="7">
    <source>
        <dbReference type="ARBA" id="ARBA00038432"/>
    </source>
</evidence>
<evidence type="ECO:0000256" key="1">
    <source>
        <dbReference type="ARBA" id="ARBA00004123"/>
    </source>
</evidence>
<reference evidence="8 9" key="1">
    <citation type="submission" date="2013-03" db="EMBL/GenBank/DDBJ databases">
        <title>The Genome Sequence of Exophiala aquamarina CBS 119918.</title>
        <authorList>
            <consortium name="The Broad Institute Genomics Platform"/>
            <person name="Cuomo C."/>
            <person name="de Hoog S."/>
            <person name="Gorbushina A."/>
            <person name="Walker B."/>
            <person name="Young S.K."/>
            <person name="Zeng Q."/>
            <person name="Gargeya S."/>
            <person name="Fitzgerald M."/>
            <person name="Haas B."/>
            <person name="Abouelleil A."/>
            <person name="Allen A.W."/>
            <person name="Alvarado L."/>
            <person name="Arachchi H.M."/>
            <person name="Berlin A.M."/>
            <person name="Chapman S.B."/>
            <person name="Gainer-Dewar J."/>
            <person name="Goldberg J."/>
            <person name="Griggs A."/>
            <person name="Gujja S."/>
            <person name="Hansen M."/>
            <person name="Howarth C."/>
            <person name="Imamovic A."/>
            <person name="Ireland A."/>
            <person name="Larimer J."/>
            <person name="McCowan C."/>
            <person name="Murphy C."/>
            <person name="Pearson M."/>
            <person name="Poon T.W."/>
            <person name="Priest M."/>
            <person name="Roberts A."/>
            <person name="Saif S."/>
            <person name="Shea T."/>
            <person name="Sisk P."/>
            <person name="Sykes S."/>
            <person name="Wortman J."/>
            <person name="Nusbaum C."/>
            <person name="Birren B."/>
        </authorList>
    </citation>
    <scope>NUCLEOTIDE SEQUENCE [LARGE SCALE GENOMIC DNA]</scope>
    <source>
        <strain evidence="8 9">CBS 119918</strain>
    </source>
</reference>
<protein>
    <recommendedName>
        <fullName evidence="10">Transcription factor CBF/NF-Y/archaeal histone domain-containing protein</fullName>
    </recommendedName>
</protein>
<sequence>MAVASKTYPRAIVRRIIKGHTRKSIGKATDALVFLNYALFIEQLLDSATHKARGNGEKRIAAKDIRKVTLTTLRRFKG</sequence>
<dbReference type="PANTHER" id="PTHR34832:SF1">
    <property type="entry name" value="CENTROMERE PROTEIN W"/>
    <property type="match status" value="1"/>
</dbReference>
<keyword evidence="5" id="KW-0539">Nucleus</keyword>
<keyword evidence="9" id="KW-1185">Reference proteome</keyword>
<proteinExistence type="inferred from homology"/>
<dbReference type="VEuPathDB" id="FungiDB:A1O9_12599"/>
<gene>
    <name evidence="8" type="ORF">A1O9_12599</name>
</gene>
<keyword evidence="3" id="KW-0158">Chromosome</keyword>
<comment type="caution">
    <text evidence="8">The sequence shown here is derived from an EMBL/GenBank/DDBJ whole genome shotgun (WGS) entry which is preliminary data.</text>
</comment>
<dbReference type="InterPro" id="IPR009072">
    <property type="entry name" value="Histone-fold"/>
</dbReference>
<dbReference type="GeneID" id="25287493"/>
<dbReference type="GO" id="GO:0000278">
    <property type="term" value="P:mitotic cell cycle"/>
    <property type="evidence" value="ECO:0007669"/>
    <property type="project" value="TreeGrafter"/>
</dbReference>
<dbReference type="Proteomes" id="UP000027920">
    <property type="component" value="Unassembled WGS sequence"/>
</dbReference>
<dbReference type="RefSeq" id="XP_013253839.1">
    <property type="nucleotide sequence ID" value="XM_013398385.1"/>
</dbReference>
<dbReference type="EMBL" id="AMGV01000025">
    <property type="protein sequence ID" value="KEF51249.1"/>
    <property type="molecule type" value="Genomic_DNA"/>
</dbReference>
<dbReference type="SUPFAM" id="SSF47113">
    <property type="entry name" value="Histone-fold"/>
    <property type="match status" value="1"/>
</dbReference>
<dbReference type="GO" id="GO:0007059">
    <property type="term" value="P:chromosome segregation"/>
    <property type="evidence" value="ECO:0007669"/>
    <property type="project" value="TreeGrafter"/>
</dbReference>
<dbReference type="Gene3D" id="1.10.20.10">
    <property type="entry name" value="Histone, subunit A"/>
    <property type="match status" value="1"/>
</dbReference>
<evidence type="ECO:0000256" key="6">
    <source>
        <dbReference type="ARBA" id="ARBA00023328"/>
    </source>
</evidence>
<dbReference type="GO" id="GO:0005654">
    <property type="term" value="C:nucleoplasm"/>
    <property type="evidence" value="ECO:0007669"/>
    <property type="project" value="TreeGrafter"/>
</dbReference>
<keyword evidence="6" id="KW-0137">Centromere</keyword>
<organism evidence="8 9">
    <name type="scientific">Exophiala aquamarina CBS 119918</name>
    <dbReference type="NCBI Taxonomy" id="1182545"/>
    <lineage>
        <taxon>Eukaryota</taxon>
        <taxon>Fungi</taxon>
        <taxon>Dikarya</taxon>
        <taxon>Ascomycota</taxon>
        <taxon>Pezizomycotina</taxon>
        <taxon>Eurotiomycetes</taxon>
        <taxon>Chaetothyriomycetidae</taxon>
        <taxon>Chaetothyriales</taxon>
        <taxon>Herpotrichiellaceae</taxon>
        <taxon>Exophiala</taxon>
    </lineage>
</organism>
<evidence type="ECO:0000256" key="4">
    <source>
        <dbReference type="ARBA" id="ARBA00022838"/>
    </source>
</evidence>
<accession>A0A072NTR1</accession>
<dbReference type="CDD" id="cd13732">
    <property type="entry name" value="HFD_CENP-W"/>
    <property type="match status" value="1"/>
</dbReference>
<dbReference type="OrthoDB" id="2543597at2759"/>
<dbReference type="AlphaFoldDB" id="A0A072NTR1"/>
<evidence type="ECO:0000256" key="5">
    <source>
        <dbReference type="ARBA" id="ARBA00023242"/>
    </source>
</evidence>
<dbReference type="PANTHER" id="PTHR34832">
    <property type="entry name" value="CENTROMERE PROTEIN W"/>
    <property type="match status" value="1"/>
</dbReference>
<name>A0A072NTR1_9EURO</name>
<dbReference type="GO" id="GO:0051382">
    <property type="term" value="P:kinetochore assembly"/>
    <property type="evidence" value="ECO:0007669"/>
    <property type="project" value="TreeGrafter"/>
</dbReference>